<dbReference type="OrthoDB" id="581966at2"/>
<reference evidence="1" key="1">
    <citation type="submission" date="2012-04" db="EMBL/GenBank/DDBJ databases">
        <title>Finished genome of Dactylococcopsis salina PCC 8305.</title>
        <authorList>
            <consortium name="US DOE Joint Genome Institute"/>
            <person name="Gugger M."/>
            <person name="Coursin T."/>
            <person name="Rippka R."/>
            <person name="Tandeau De Marsac N."/>
            <person name="Huntemann M."/>
            <person name="Wei C.-L."/>
            <person name="Han J."/>
            <person name="Detter J.C."/>
            <person name="Han C."/>
            <person name="Tapia R."/>
            <person name="Daligault H."/>
            <person name="Chen A."/>
            <person name="Krypides N."/>
            <person name="Mavromatis K."/>
            <person name="Markowitz V."/>
            <person name="Szeto E."/>
            <person name="Ivanova N."/>
            <person name="Ovchinnikova G."/>
            <person name="Pagani I."/>
            <person name="Pati A."/>
            <person name="Goodwin L."/>
            <person name="Peters L."/>
            <person name="Pitluck S."/>
            <person name="Woyke T."/>
            <person name="Kerfeld C."/>
        </authorList>
    </citation>
    <scope>NUCLEOTIDE SEQUENCE [LARGE SCALE GENOMIC DNA]</scope>
    <source>
        <strain evidence="1">PCC 8305</strain>
    </source>
</reference>
<dbReference type="KEGG" id="dsl:Dacsa_1066"/>
<accession>K9YSB9</accession>
<dbReference type="AlphaFoldDB" id="K9YSB9"/>
<dbReference type="eggNOG" id="ENOG5030SM1">
    <property type="taxonomic scope" value="Bacteria"/>
</dbReference>
<proteinExistence type="predicted"/>
<dbReference type="STRING" id="13035.Dacsa_1066"/>
<evidence type="ECO:0000313" key="1">
    <source>
        <dbReference type="EMBL" id="AFZ49774.1"/>
    </source>
</evidence>
<dbReference type="RefSeq" id="WP_015228783.1">
    <property type="nucleotide sequence ID" value="NC_019780.1"/>
</dbReference>
<organism evidence="1 2">
    <name type="scientific">Dactylococcopsis salina (strain PCC 8305)</name>
    <name type="common">Myxobactron salinum</name>
    <dbReference type="NCBI Taxonomy" id="13035"/>
    <lineage>
        <taxon>Bacteria</taxon>
        <taxon>Bacillati</taxon>
        <taxon>Cyanobacteriota</taxon>
        <taxon>Cyanophyceae</taxon>
        <taxon>Nodosilineales</taxon>
        <taxon>Cymatolegaceae</taxon>
        <taxon>Dactylococcopsis</taxon>
    </lineage>
</organism>
<name>K9YSB9_DACS8</name>
<evidence type="ECO:0000313" key="2">
    <source>
        <dbReference type="Proteomes" id="UP000010482"/>
    </source>
</evidence>
<dbReference type="HOGENOM" id="CLU_1022045_0_0_3"/>
<dbReference type="Proteomes" id="UP000010482">
    <property type="component" value="Chromosome"/>
</dbReference>
<sequence>MSNYKLVSNSGSAIGEAIGHSMENALEKLLLEVANEYGYHYLTSGVRKTKSGKKAKKLLMFDQYGNEYNIDGVLANESMQPLILFESKYIRYKKHNRDKGSWICTAHSAVRRRYESIRSSIAVLAGNWSFSSQTMMRSNDINLFLIPFNYICEILAEFEIDYNWDEKDKEKAKRAWYNFNELTSEEKALIGDKIIGYIKNNLVELIHQILDDSMTRVVEKVLVEVVSNLGEVKIYEFKSIEETLDFLQSDQLTKLFLQTGSLSLFDPPPQLD</sequence>
<gene>
    <name evidence="1" type="ORF">Dacsa_1066</name>
</gene>
<keyword evidence="2" id="KW-1185">Reference proteome</keyword>
<dbReference type="EMBL" id="CP003944">
    <property type="protein sequence ID" value="AFZ49774.1"/>
    <property type="molecule type" value="Genomic_DNA"/>
</dbReference>
<dbReference type="REBASE" id="58334">
    <property type="entry name" value="Dsa8305ORF1067P"/>
</dbReference>
<protein>
    <submittedName>
        <fullName evidence="1">Uncharacterized protein</fullName>
    </submittedName>
</protein>
<dbReference type="PATRIC" id="fig|13035.3.peg.1200"/>